<keyword evidence="11" id="KW-0472">Membrane</keyword>
<keyword evidence="5" id="KW-0812">Transmembrane</keyword>
<keyword evidence="12" id="KW-0576">Peroxisome</keyword>
<dbReference type="Proteomes" id="UP000011713">
    <property type="component" value="Unassembled WGS sequence"/>
</dbReference>
<keyword evidence="15" id="KW-1185">Reference proteome</keyword>
<evidence type="ECO:0000256" key="9">
    <source>
        <dbReference type="ARBA" id="ARBA00022927"/>
    </source>
</evidence>
<keyword evidence="6" id="KW-0479">Metal-binding</keyword>
<dbReference type="HOGENOM" id="CLU_1581510_0_0_1"/>
<evidence type="ECO:0000256" key="2">
    <source>
        <dbReference type="ARBA" id="ARBA00004906"/>
    </source>
</evidence>
<dbReference type="InParanoid" id="M4BWX5"/>
<dbReference type="InterPro" id="IPR006845">
    <property type="entry name" value="Pex_N"/>
</dbReference>
<evidence type="ECO:0000256" key="4">
    <source>
        <dbReference type="ARBA" id="ARBA00022448"/>
    </source>
</evidence>
<dbReference type="STRING" id="559515.M4BWX5"/>
<sequence length="169" mass="19465">MQQPRQTLGEEFCDIIRVTKSGSKIIEPVGIQRHVLVLACTVLPSYLVARSQSGWTNLSQLTRTPRERMEQQIRFRQEAELADTVNKGGVWGPPLEHKMAVLNPQRLLRRLDWFVSKLKAMRVWLEILTHVEATCQHPVRVCAQRLDAWSAPFRSWIHNVAAAVYHGNY</sequence>
<evidence type="ECO:0000259" key="13">
    <source>
        <dbReference type="Pfam" id="PF04757"/>
    </source>
</evidence>
<comment type="subcellular location">
    <subcellularLocation>
        <location evidence="1">Peroxisome membrane</location>
        <topology evidence="1">Multi-pass membrane protein</topology>
    </subcellularLocation>
</comment>
<keyword evidence="10" id="KW-1133">Transmembrane helix</keyword>
<evidence type="ECO:0000313" key="14">
    <source>
        <dbReference type="EnsemblProtists" id="HpaP811026"/>
    </source>
</evidence>
<evidence type="ECO:0000256" key="3">
    <source>
        <dbReference type="ARBA" id="ARBA00008704"/>
    </source>
</evidence>
<dbReference type="GO" id="GO:0005778">
    <property type="term" value="C:peroxisomal membrane"/>
    <property type="evidence" value="ECO:0007669"/>
    <property type="project" value="UniProtKB-SubCell"/>
</dbReference>
<keyword evidence="9" id="KW-0653">Protein transport</keyword>
<dbReference type="GO" id="GO:0015031">
    <property type="term" value="P:protein transport"/>
    <property type="evidence" value="ECO:0007669"/>
    <property type="project" value="UniProtKB-KW"/>
</dbReference>
<dbReference type="GO" id="GO:0008270">
    <property type="term" value="F:zinc ion binding"/>
    <property type="evidence" value="ECO:0007669"/>
    <property type="project" value="UniProtKB-KW"/>
</dbReference>
<keyword evidence="8" id="KW-0862">Zinc</keyword>
<dbReference type="EnsemblProtists" id="HpaT811026">
    <property type="protein sequence ID" value="HpaP811026"/>
    <property type="gene ID" value="HpaG811026"/>
</dbReference>
<dbReference type="Pfam" id="PF04757">
    <property type="entry name" value="Pex2_Pex12"/>
    <property type="match status" value="1"/>
</dbReference>
<reference evidence="14" key="2">
    <citation type="submission" date="2015-06" db="UniProtKB">
        <authorList>
            <consortium name="EnsemblProtists"/>
        </authorList>
    </citation>
    <scope>IDENTIFICATION</scope>
    <source>
        <strain evidence="14">Emoy2</strain>
    </source>
</reference>
<dbReference type="EMBL" id="JH598010">
    <property type="status" value="NOT_ANNOTATED_CDS"/>
    <property type="molecule type" value="Genomic_DNA"/>
</dbReference>
<feature type="domain" description="Pex N-terminal" evidence="13">
    <location>
        <begin position="5"/>
        <end position="68"/>
    </location>
</feature>
<proteinExistence type="inferred from homology"/>
<reference evidence="15" key="1">
    <citation type="journal article" date="2010" name="Science">
        <title>Signatures of adaptation to obligate biotrophy in the Hyaloperonospora arabidopsidis genome.</title>
        <authorList>
            <person name="Baxter L."/>
            <person name="Tripathy S."/>
            <person name="Ishaque N."/>
            <person name="Boot N."/>
            <person name="Cabral A."/>
            <person name="Kemen E."/>
            <person name="Thines M."/>
            <person name="Ah-Fong A."/>
            <person name="Anderson R."/>
            <person name="Badejoko W."/>
            <person name="Bittner-Eddy P."/>
            <person name="Boore J.L."/>
            <person name="Chibucos M.C."/>
            <person name="Coates M."/>
            <person name="Dehal P."/>
            <person name="Delehaunty K."/>
            <person name="Dong S."/>
            <person name="Downton P."/>
            <person name="Dumas B."/>
            <person name="Fabro G."/>
            <person name="Fronick C."/>
            <person name="Fuerstenberg S.I."/>
            <person name="Fulton L."/>
            <person name="Gaulin E."/>
            <person name="Govers F."/>
            <person name="Hughes L."/>
            <person name="Humphray S."/>
            <person name="Jiang R.H."/>
            <person name="Judelson H."/>
            <person name="Kamoun S."/>
            <person name="Kyung K."/>
            <person name="Meijer H."/>
            <person name="Minx P."/>
            <person name="Morris P."/>
            <person name="Nelson J."/>
            <person name="Phuntumart V."/>
            <person name="Qutob D."/>
            <person name="Rehmany A."/>
            <person name="Rougon-Cardoso A."/>
            <person name="Ryden P."/>
            <person name="Torto-Alalibo T."/>
            <person name="Studholme D."/>
            <person name="Wang Y."/>
            <person name="Win J."/>
            <person name="Wood J."/>
            <person name="Clifton S.W."/>
            <person name="Rogers J."/>
            <person name="Van den Ackerveken G."/>
            <person name="Jones J.D."/>
            <person name="McDowell J.M."/>
            <person name="Beynon J."/>
            <person name="Tyler B.M."/>
        </authorList>
    </citation>
    <scope>NUCLEOTIDE SEQUENCE [LARGE SCALE GENOMIC DNA]</scope>
    <source>
        <strain evidence="15">Emoy2</strain>
    </source>
</reference>
<dbReference type="AlphaFoldDB" id="M4BWX5"/>
<evidence type="ECO:0000256" key="8">
    <source>
        <dbReference type="ARBA" id="ARBA00022833"/>
    </source>
</evidence>
<evidence type="ECO:0000256" key="10">
    <source>
        <dbReference type="ARBA" id="ARBA00022989"/>
    </source>
</evidence>
<evidence type="ECO:0000256" key="5">
    <source>
        <dbReference type="ARBA" id="ARBA00022692"/>
    </source>
</evidence>
<dbReference type="VEuPathDB" id="FungiDB:HpaG811026"/>
<comment type="similarity">
    <text evidence="3">Belongs to the pex2/pex10/pex12 family.</text>
</comment>
<evidence type="ECO:0000256" key="7">
    <source>
        <dbReference type="ARBA" id="ARBA00022771"/>
    </source>
</evidence>
<evidence type="ECO:0000256" key="12">
    <source>
        <dbReference type="ARBA" id="ARBA00023140"/>
    </source>
</evidence>
<accession>M4BWX5</accession>
<organism evidence="14 15">
    <name type="scientific">Hyaloperonospora arabidopsidis (strain Emoy2)</name>
    <name type="common">Downy mildew agent</name>
    <name type="synonym">Peronospora arabidopsidis</name>
    <dbReference type="NCBI Taxonomy" id="559515"/>
    <lineage>
        <taxon>Eukaryota</taxon>
        <taxon>Sar</taxon>
        <taxon>Stramenopiles</taxon>
        <taxon>Oomycota</taxon>
        <taxon>Peronosporomycetes</taxon>
        <taxon>Peronosporales</taxon>
        <taxon>Peronosporaceae</taxon>
        <taxon>Hyaloperonospora</taxon>
    </lineage>
</organism>
<keyword evidence="4" id="KW-0813">Transport</keyword>
<evidence type="ECO:0000256" key="6">
    <source>
        <dbReference type="ARBA" id="ARBA00022723"/>
    </source>
</evidence>
<name>M4BWX5_HYAAE</name>
<comment type="pathway">
    <text evidence="2">Protein modification; protein ubiquitination.</text>
</comment>
<evidence type="ECO:0000256" key="11">
    <source>
        <dbReference type="ARBA" id="ARBA00023136"/>
    </source>
</evidence>
<evidence type="ECO:0000256" key="1">
    <source>
        <dbReference type="ARBA" id="ARBA00004585"/>
    </source>
</evidence>
<protein>
    <recommendedName>
        <fullName evidence="13">Pex N-terminal domain-containing protein</fullName>
    </recommendedName>
</protein>
<evidence type="ECO:0000313" key="15">
    <source>
        <dbReference type="Proteomes" id="UP000011713"/>
    </source>
</evidence>
<dbReference type="eggNOG" id="ENOG502SSAN">
    <property type="taxonomic scope" value="Eukaryota"/>
</dbReference>
<keyword evidence="7" id="KW-0863">Zinc-finger</keyword>